<dbReference type="eggNOG" id="KOG2626">
    <property type="taxonomic scope" value="Eukaryota"/>
</dbReference>
<feature type="region of interest" description="Disordered" evidence="4">
    <location>
        <begin position="1"/>
        <end position="157"/>
    </location>
</feature>
<dbReference type="Proteomes" id="UP000006039">
    <property type="component" value="Unassembled WGS sequence"/>
</dbReference>
<dbReference type="Gene3D" id="2.60.120.920">
    <property type="match status" value="1"/>
</dbReference>
<reference evidence="6" key="3">
    <citation type="submission" date="2010-09" db="EMBL/GenBank/DDBJ databases">
        <title>Annotation of Gaeumannomyces graminis var. tritici R3-111a-1.</title>
        <authorList>
            <consortium name="The Broad Institute Genome Sequencing Platform"/>
            <person name="Ma L.-J."/>
            <person name="Dead R."/>
            <person name="Young S.K."/>
            <person name="Zeng Q."/>
            <person name="Gargeya S."/>
            <person name="Fitzgerald M."/>
            <person name="Haas B."/>
            <person name="Abouelleil A."/>
            <person name="Alvarado L."/>
            <person name="Arachchi H.M."/>
            <person name="Berlin A."/>
            <person name="Brown A."/>
            <person name="Chapman S.B."/>
            <person name="Chen Z."/>
            <person name="Dunbar C."/>
            <person name="Freedman E."/>
            <person name="Gearin G."/>
            <person name="Gellesch M."/>
            <person name="Goldberg J."/>
            <person name="Griggs A."/>
            <person name="Gujja S."/>
            <person name="Heiman D."/>
            <person name="Howarth C."/>
            <person name="Larson L."/>
            <person name="Lui A."/>
            <person name="MacDonald P.J.P."/>
            <person name="Mehta T."/>
            <person name="Montmayeur A."/>
            <person name="Murphy C."/>
            <person name="Neiman D."/>
            <person name="Pearson M."/>
            <person name="Priest M."/>
            <person name="Roberts A."/>
            <person name="Saif S."/>
            <person name="Shea T."/>
            <person name="Shenoy N."/>
            <person name="Sisk P."/>
            <person name="Stolte C."/>
            <person name="Sykes S."/>
            <person name="Yandava C."/>
            <person name="Wortman J."/>
            <person name="Nusbaum C."/>
            <person name="Birren B."/>
        </authorList>
    </citation>
    <scope>NUCLEOTIDE SEQUENCE</scope>
    <source>
        <strain evidence="6">R3-111a-1</strain>
    </source>
</reference>
<dbReference type="PANTHER" id="PTHR10598:SF0">
    <property type="entry name" value="SET1_ASH2 HISTONE METHYLTRANSFERASE COMPLEX SUBUNIT ASH2"/>
    <property type="match status" value="1"/>
</dbReference>
<dbReference type="GO" id="GO:0048189">
    <property type="term" value="C:Lid2 complex"/>
    <property type="evidence" value="ECO:0007669"/>
    <property type="project" value="EnsemblFungi"/>
</dbReference>
<protein>
    <submittedName>
        <fullName evidence="6">SET1 complex component ash2</fullName>
    </submittedName>
</protein>
<comment type="similarity">
    <text evidence="3">Belongs to the cclA family.</text>
</comment>
<dbReference type="AlphaFoldDB" id="J3P4X0"/>
<dbReference type="InterPro" id="IPR001870">
    <property type="entry name" value="B30.2/SPRY"/>
</dbReference>
<accession>J3P4X0</accession>
<feature type="compositionally biased region" description="Basic and acidic residues" evidence="4">
    <location>
        <begin position="115"/>
        <end position="128"/>
    </location>
</feature>
<dbReference type="FunCoup" id="J3P4X0">
    <property type="interactions" value="88"/>
</dbReference>
<evidence type="ECO:0000313" key="8">
    <source>
        <dbReference type="Proteomes" id="UP000006039"/>
    </source>
</evidence>
<dbReference type="STRING" id="644352.J3P4X0"/>
<feature type="domain" description="B30.2/SPRY" evidence="5">
    <location>
        <begin position="189"/>
        <end position="407"/>
    </location>
</feature>
<organism evidence="6">
    <name type="scientific">Gaeumannomyces tritici (strain R3-111a-1)</name>
    <name type="common">Wheat and barley take-all root rot fungus</name>
    <name type="synonym">Gaeumannomyces graminis var. tritici</name>
    <dbReference type="NCBI Taxonomy" id="644352"/>
    <lineage>
        <taxon>Eukaryota</taxon>
        <taxon>Fungi</taxon>
        <taxon>Dikarya</taxon>
        <taxon>Ascomycota</taxon>
        <taxon>Pezizomycotina</taxon>
        <taxon>Sordariomycetes</taxon>
        <taxon>Sordariomycetidae</taxon>
        <taxon>Magnaporthales</taxon>
        <taxon>Magnaporthaceae</taxon>
        <taxon>Gaeumannomyces</taxon>
    </lineage>
</organism>
<proteinExistence type="inferred from homology"/>
<dbReference type="HOGENOM" id="CLU_014420_3_0_1"/>
<comment type="subcellular location">
    <subcellularLocation>
        <location evidence="1">Nucleus</location>
    </subcellularLocation>
</comment>
<feature type="region of interest" description="Disordered" evidence="4">
    <location>
        <begin position="262"/>
        <end position="285"/>
    </location>
</feature>
<reference evidence="7" key="4">
    <citation type="journal article" date="2015" name="G3 (Bethesda)">
        <title>Genome sequences of three phytopathogenic species of the Magnaporthaceae family of fungi.</title>
        <authorList>
            <person name="Okagaki L.H."/>
            <person name="Nunes C.C."/>
            <person name="Sailsbery J."/>
            <person name="Clay B."/>
            <person name="Brown D."/>
            <person name="John T."/>
            <person name="Oh Y."/>
            <person name="Young N."/>
            <person name="Fitzgerald M."/>
            <person name="Haas B.J."/>
            <person name="Zeng Q."/>
            <person name="Young S."/>
            <person name="Adiconis X."/>
            <person name="Fan L."/>
            <person name="Levin J.Z."/>
            <person name="Mitchell T.K."/>
            <person name="Okubara P.A."/>
            <person name="Farman M.L."/>
            <person name="Kohn L.M."/>
            <person name="Birren B."/>
            <person name="Ma L.-J."/>
            <person name="Dean R.A."/>
        </authorList>
    </citation>
    <scope>NUCLEOTIDE SEQUENCE</scope>
    <source>
        <strain evidence="7">R3-111a-1</strain>
    </source>
</reference>
<dbReference type="VEuPathDB" id="FungiDB:GGTG_08556"/>
<dbReference type="CDD" id="cd12872">
    <property type="entry name" value="SPRY_Ash2"/>
    <property type="match status" value="1"/>
</dbReference>
<dbReference type="GeneID" id="20349014"/>
<evidence type="ECO:0000259" key="5">
    <source>
        <dbReference type="PROSITE" id="PS50188"/>
    </source>
</evidence>
<keyword evidence="2" id="KW-0539">Nucleus</keyword>
<dbReference type="GO" id="GO:0000976">
    <property type="term" value="F:transcription cis-regulatory region binding"/>
    <property type="evidence" value="ECO:0007669"/>
    <property type="project" value="TreeGrafter"/>
</dbReference>
<reference evidence="6" key="2">
    <citation type="submission" date="2010-07" db="EMBL/GenBank/DDBJ databases">
        <authorList>
            <consortium name="The Broad Institute Genome Sequencing Platform"/>
            <consortium name="Broad Institute Genome Sequencing Center for Infectious Disease"/>
            <person name="Ma L.-J."/>
            <person name="Dead R."/>
            <person name="Young S."/>
            <person name="Zeng Q."/>
            <person name="Koehrsen M."/>
            <person name="Alvarado L."/>
            <person name="Berlin A."/>
            <person name="Chapman S.B."/>
            <person name="Chen Z."/>
            <person name="Freedman E."/>
            <person name="Gellesch M."/>
            <person name="Goldberg J."/>
            <person name="Griggs A."/>
            <person name="Gujja S."/>
            <person name="Heilman E.R."/>
            <person name="Heiman D."/>
            <person name="Hepburn T."/>
            <person name="Howarth C."/>
            <person name="Jen D."/>
            <person name="Larson L."/>
            <person name="Mehta T."/>
            <person name="Neiman D."/>
            <person name="Pearson M."/>
            <person name="Roberts A."/>
            <person name="Saif S."/>
            <person name="Shea T."/>
            <person name="Shenoy N."/>
            <person name="Sisk P."/>
            <person name="Stolte C."/>
            <person name="Sykes S."/>
            <person name="Walk T."/>
            <person name="White J."/>
            <person name="Yandava C."/>
            <person name="Haas B."/>
            <person name="Nusbaum C."/>
            <person name="Birren B."/>
        </authorList>
    </citation>
    <scope>NUCLEOTIDE SEQUENCE</scope>
    <source>
        <strain evidence="6">R3-111a-1</strain>
    </source>
</reference>
<evidence type="ECO:0000256" key="3">
    <source>
        <dbReference type="ARBA" id="ARBA00038149"/>
    </source>
</evidence>
<name>J3P4X0_GAET3</name>
<gene>
    <name evidence="7" type="primary">20349014</name>
    <name evidence="6" type="ORF">GGTG_08556</name>
</gene>
<keyword evidence="8" id="KW-1185">Reference proteome</keyword>
<dbReference type="RefSeq" id="XP_009224662.1">
    <property type="nucleotide sequence ID" value="XM_009226398.1"/>
</dbReference>
<dbReference type="GO" id="GO:0048188">
    <property type="term" value="C:Set1C/COMPASS complex"/>
    <property type="evidence" value="ECO:0007669"/>
    <property type="project" value="EnsemblFungi"/>
</dbReference>
<feature type="compositionally biased region" description="Low complexity" evidence="4">
    <location>
        <begin position="12"/>
        <end position="36"/>
    </location>
</feature>
<evidence type="ECO:0000256" key="4">
    <source>
        <dbReference type="SAM" id="MobiDB-lite"/>
    </source>
</evidence>
<reference evidence="7" key="5">
    <citation type="submission" date="2018-04" db="UniProtKB">
        <authorList>
            <consortium name="EnsemblFungi"/>
        </authorList>
    </citation>
    <scope>IDENTIFICATION</scope>
    <source>
        <strain evidence="7">R3-111a-1</strain>
    </source>
</reference>
<feature type="compositionally biased region" description="Low complexity" evidence="4">
    <location>
        <begin position="60"/>
        <end position="73"/>
    </location>
</feature>
<dbReference type="InterPro" id="IPR013320">
    <property type="entry name" value="ConA-like_dom_sf"/>
</dbReference>
<dbReference type="EMBL" id="GL385398">
    <property type="protein sequence ID" value="EJT74718.1"/>
    <property type="molecule type" value="Genomic_DNA"/>
</dbReference>
<dbReference type="OrthoDB" id="10266026at2759"/>
<feature type="compositionally biased region" description="Basic and acidic residues" evidence="4">
    <location>
        <begin position="74"/>
        <end position="98"/>
    </location>
</feature>
<feature type="compositionally biased region" description="Low complexity" evidence="4">
    <location>
        <begin position="99"/>
        <end position="113"/>
    </location>
</feature>
<dbReference type="InterPro" id="IPR043136">
    <property type="entry name" value="B30.2/SPRY_sf"/>
</dbReference>
<evidence type="ECO:0000313" key="7">
    <source>
        <dbReference type="EnsemblFungi" id="EJT74718"/>
    </source>
</evidence>
<dbReference type="PANTHER" id="PTHR10598">
    <property type="entry name" value="SET1/ASH2 HISTONE METHYLTRANSFERASE COMPLEX SUBUNIT ASH2"/>
    <property type="match status" value="1"/>
</dbReference>
<evidence type="ECO:0000256" key="1">
    <source>
        <dbReference type="ARBA" id="ARBA00004123"/>
    </source>
</evidence>
<dbReference type="GO" id="GO:0045814">
    <property type="term" value="P:negative regulation of gene expression, epigenetic"/>
    <property type="evidence" value="ECO:0007669"/>
    <property type="project" value="EnsemblFungi"/>
</dbReference>
<evidence type="ECO:0000256" key="2">
    <source>
        <dbReference type="ARBA" id="ARBA00023242"/>
    </source>
</evidence>
<evidence type="ECO:0000313" key="6">
    <source>
        <dbReference type="EMBL" id="EJT74718.1"/>
    </source>
</evidence>
<dbReference type="SMART" id="SM00449">
    <property type="entry name" value="SPRY"/>
    <property type="match status" value="1"/>
</dbReference>
<dbReference type="PROSITE" id="PS50188">
    <property type="entry name" value="B302_SPRY"/>
    <property type="match status" value="1"/>
</dbReference>
<dbReference type="InterPro" id="IPR037353">
    <property type="entry name" value="ASH2"/>
</dbReference>
<dbReference type="SUPFAM" id="SSF49899">
    <property type="entry name" value="Concanavalin A-like lectins/glucanases"/>
    <property type="match status" value="1"/>
</dbReference>
<dbReference type="InterPro" id="IPR003877">
    <property type="entry name" value="SPRY_dom"/>
</dbReference>
<sequence>MAANSETPNREATPSAPAPGAAASPSARAGTPPASSIPQKRAMVEDDHAPAVRSPLNPDAARTQATATRAQSQTRDESPVLAREKRTKKESLKKREAKASAAGVSSGGDSARATPDPKLKDQQPDHPKASPMRYKPSGPLKRSDFEPSRDPVLISHHKIPGLDGEEIEFFDTSEQALNRKNYVYNYCIADPRFPSSRYYRQTEPPPYTAHLSLEDAPQGVFFDREARHITGEQGFRMARANVAVREGRWYWECKVVRGVLPPQPAGADDTNGDTKAAAAPTSRGHVRMGWARREASRDAPVGLDAYSYGLRDVGGQKVHMSRPRDFFPAGEDVREGDVIGLEISLPSEQLHRKVVLGHYNPVVDVDHHLPGGDEATEGANIVRDRVPFRGKTHMIYFEKFDYHPTKELEDLMNPSPMAAAAAHGSHLSEKPNPNHPVTCLRTLPGSYVKIYKNGVPMGTAFEDLLSFLPPASTPNAKLQEGAREGFDDGTLGYYPAVSVFRGGAAEVNFGPDFWYPPPGFRAEAPPPDGDVDMVDADGTGAQETPAAPSVKLRPMADRFDEQIVEDVLYDIVDEVDFWMQDGGKVVDKAVSDAEGRDPMQED</sequence>
<dbReference type="EnsemblFungi" id="EJT74718">
    <property type="protein sequence ID" value="EJT74718"/>
    <property type="gene ID" value="GGTG_08556"/>
</dbReference>
<reference evidence="8" key="1">
    <citation type="submission" date="2010-07" db="EMBL/GenBank/DDBJ databases">
        <title>The genome sequence of Gaeumannomyces graminis var. tritici strain R3-111a-1.</title>
        <authorList>
            <consortium name="The Broad Institute Genome Sequencing Platform"/>
            <person name="Ma L.-J."/>
            <person name="Dead R."/>
            <person name="Young S."/>
            <person name="Zeng Q."/>
            <person name="Koehrsen M."/>
            <person name="Alvarado L."/>
            <person name="Berlin A."/>
            <person name="Chapman S.B."/>
            <person name="Chen Z."/>
            <person name="Freedman E."/>
            <person name="Gellesch M."/>
            <person name="Goldberg J."/>
            <person name="Griggs A."/>
            <person name="Gujja S."/>
            <person name="Heilman E.R."/>
            <person name="Heiman D."/>
            <person name="Hepburn T."/>
            <person name="Howarth C."/>
            <person name="Jen D."/>
            <person name="Larson L."/>
            <person name="Mehta T."/>
            <person name="Neiman D."/>
            <person name="Pearson M."/>
            <person name="Roberts A."/>
            <person name="Saif S."/>
            <person name="Shea T."/>
            <person name="Shenoy N."/>
            <person name="Sisk P."/>
            <person name="Stolte C."/>
            <person name="Sykes S."/>
            <person name="Walk T."/>
            <person name="White J."/>
            <person name="Yandava C."/>
            <person name="Haas B."/>
            <person name="Nusbaum C."/>
            <person name="Birren B."/>
        </authorList>
    </citation>
    <scope>NUCLEOTIDE SEQUENCE [LARGE SCALE GENOMIC DNA]</scope>
    <source>
        <strain evidence="8">R3-111a-1</strain>
    </source>
</reference>